<evidence type="ECO:0000259" key="5">
    <source>
        <dbReference type="PROSITE" id="PS50977"/>
    </source>
</evidence>
<keyword evidence="3" id="KW-0804">Transcription</keyword>
<keyword evidence="7" id="KW-1185">Reference proteome</keyword>
<dbReference type="InterPro" id="IPR050109">
    <property type="entry name" value="HTH-type_TetR-like_transc_reg"/>
</dbReference>
<dbReference type="OrthoDB" id="9802802at2"/>
<gene>
    <name evidence="6" type="ORF">EOD43_13215</name>
</gene>
<dbReference type="PROSITE" id="PS50977">
    <property type="entry name" value="HTH_TETR_2"/>
    <property type="match status" value="1"/>
</dbReference>
<proteinExistence type="predicted"/>
<dbReference type="InterPro" id="IPR001647">
    <property type="entry name" value="HTH_TetR"/>
</dbReference>
<dbReference type="Gene3D" id="1.10.357.10">
    <property type="entry name" value="Tetracycline Repressor, domain 2"/>
    <property type="match status" value="1"/>
</dbReference>
<dbReference type="Pfam" id="PF00440">
    <property type="entry name" value="TetR_N"/>
    <property type="match status" value="1"/>
</dbReference>
<evidence type="ECO:0000256" key="2">
    <source>
        <dbReference type="ARBA" id="ARBA00023125"/>
    </source>
</evidence>
<dbReference type="PANTHER" id="PTHR30055:SF234">
    <property type="entry name" value="HTH-TYPE TRANSCRIPTIONAL REGULATOR BETI"/>
    <property type="match status" value="1"/>
</dbReference>
<dbReference type="PRINTS" id="PR00455">
    <property type="entry name" value="HTHTETR"/>
</dbReference>
<name>A0A437MAT3_9SPHN</name>
<evidence type="ECO:0000256" key="4">
    <source>
        <dbReference type="PROSITE-ProRule" id="PRU00335"/>
    </source>
</evidence>
<dbReference type="GO" id="GO:0000976">
    <property type="term" value="F:transcription cis-regulatory region binding"/>
    <property type="evidence" value="ECO:0007669"/>
    <property type="project" value="TreeGrafter"/>
</dbReference>
<evidence type="ECO:0000313" key="7">
    <source>
        <dbReference type="Proteomes" id="UP000282971"/>
    </source>
</evidence>
<dbReference type="Proteomes" id="UP000282971">
    <property type="component" value="Unassembled WGS sequence"/>
</dbReference>
<dbReference type="InterPro" id="IPR023772">
    <property type="entry name" value="DNA-bd_HTH_TetR-type_CS"/>
</dbReference>
<reference evidence="6 7" key="1">
    <citation type="submission" date="2019-01" db="EMBL/GenBank/DDBJ databases">
        <authorList>
            <person name="Chen W.-M."/>
        </authorList>
    </citation>
    <scope>NUCLEOTIDE SEQUENCE [LARGE SCALE GENOMIC DNA]</scope>
    <source>
        <strain evidence="6 7">CCP-7</strain>
    </source>
</reference>
<dbReference type="GO" id="GO:0003700">
    <property type="term" value="F:DNA-binding transcription factor activity"/>
    <property type="evidence" value="ECO:0007669"/>
    <property type="project" value="TreeGrafter"/>
</dbReference>
<dbReference type="InterPro" id="IPR009057">
    <property type="entry name" value="Homeodomain-like_sf"/>
</dbReference>
<evidence type="ECO:0000313" key="6">
    <source>
        <dbReference type="EMBL" id="RVT94745.1"/>
    </source>
</evidence>
<dbReference type="AlphaFoldDB" id="A0A437MAT3"/>
<dbReference type="EMBL" id="SACN01000001">
    <property type="protein sequence ID" value="RVT94745.1"/>
    <property type="molecule type" value="Genomic_DNA"/>
</dbReference>
<protein>
    <submittedName>
        <fullName evidence="6">TetR/AcrR family transcriptional regulator</fullName>
    </submittedName>
</protein>
<accession>A0A437MAT3</accession>
<sequence>MTTPRPRSKRMPAADRREKIIDGAAFAFAEHGFAAATTQIIARRAGVSEALLYRHFRSKTAIYRAVLRRLMKLQDAELAQSPQEVSSALDYVRGIRDYLGREMDLRDGGEGAIGHRLMTASLAGDGRYAKLIYRRALRLRRLGKIEAVFDLVANEGVLSDLRIDPTNATLFVQHVGGMLSINHLSGQRVAPYKGDREAVLRDAVLFCTRGLGISDDVVRQLYAEEGKSID</sequence>
<keyword evidence="1" id="KW-0805">Transcription regulation</keyword>
<feature type="DNA-binding region" description="H-T-H motif" evidence="4">
    <location>
        <begin position="37"/>
        <end position="56"/>
    </location>
</feature>
<comment type="caution">
    <text evidence="6">The sequence shown here is derived from an EMBL/GenBank/DDBJ whole genome shotgun (WGS) entry which is preliminary data.</text>
</comment>
<evidence type="ECO:0000256" key="1">
    <source>
        <dbReference type="ARBA" id="ARBA00023015"/>
    </source>
</evidence>
<feature type="domain" description="HTH tetR-type" evidence="5">
    <location>
        <begin position="14"/>
        <end position="74"/>
    </location>
</feature>
<organism evidence="6 7">
    <name type="scientific">Sphingomonas crocodyli</name>
    <dbReference type="NCBI Taxonomy" id="1979270"/>
    <lineage>
        <taxon>Bacteria</taxon>
        <taxon>Pseudomonadati</taxon>
        <taxon>Pseudomonadota</taxon>
        <taxon>Alphaproteobacteria</taxon>
        <taxon>Sphingomonadales</taxon>
        <taxon>Sphingomonadaceae</taxon>
        <taxon>Sphingomonas</taxon>
    </lineage>
</organism>
<keyword evidence="2 4" id="KW-0238">DNA-binding</keyword>
<dbReference type="RefSeq" id="WP_127744320.1">
    <property type="nucleotide sequence ID" value="NZ_SACN01000001.1"/>
</dbReference>
<dbReference type="PANTHER" id="PTHR30055">
    <property type="entry name" value="HTH-TYPE TRANSCRIPTIONAL REGULATOR RUTR"/>
    <property type="match status" value="1"/>
</dbReference>
<dbReference type="SUPFAM" id="SSF46689">
    <property type="entry name" value="Homeodomain-like"/>
    <property type="match status" value="1"/>
</dbReference>
<evidence type="ECO:0000256" key="3">
    <source>
        <dbReference type="ARBA" id="ARBA00023163"/>
    </source>
</evidence>
<dbReference type="PROSITE" id="PS01081">
    <property type="entry name" value="HTH_TETR_1"/>
    <property type="match status" value="1"/>
</dbReference>